<dbReference type="Pfam" id="PF03466">
    <property type="entry name" value="LysR_substrate"/>
    <property type="match status" value="1"/>
</dbReference>
<protein>
    <submittedName>
        <fullName evidence="6">LysR family transcriptional regulator</fullName>
    </submittedName>
</protein>
<evidence type="ECO:0000313" key="6">
    <source>
        <dbReference type="EMBL" id="RST97726.1"/>
    </source>
</evidence>
<dbReference type="GO" id="GO:0003677">
    <property type="term" value="F:DNA binding"/>
    <property type="evidence" value="ECO:0007669"/>
    <property type="project" value="UniProtKB-KW"/>
</dbReference>
<evidence type="ECO:0000313" key="7">
    <source>
        <dbReference type="Proteomes" id="UP000287239"/>
    </source>
</evidence>
<dbReference type="Pfam" id="PF00126">
    <property type="entry name" value="HTH_1"/>
    <property type="match status" value="1"/>
</dbReference>
<dbReference type="InterPro" id="IPR036390">
    <property type="entry name" value="WH_DNA-bd_sf"/>
</dbReference>
<evidence type="ECO:0000259" key="5">
    <source>
        <dbReference type="PROSITE" id="PS50931"/>
    </source>
</evidence>
<evidence type="ECO:0000256" key="2">
    <source>
        <dbReference type="ARBA" id="ARBA00023015"/>
    </source>
</evidence>
<dbReference type="InterPro" id="IPR050950">
    <property type="entry name" value="HTH-type_LysR_regulators"/>
</dbReference>
<keyword evidence="3" id="KW-0238">DNA-binding</keyword>
<evidence type="ECO:0000256" key="1">
    <source>
        <dbReference type="ARBA" id="ARBA00009437"/>
    </source>
</evidence>
<dbReference type="InterPro" id="IPR000847">
    <property type="entry name" value="LysR_HTH_N"/>
</dbReference>
<dbReference type="CDD" id="cd05466">
    <property type="entry name" value="PBP2_LTTR_substrate"/>
    <property type="match status" value="1"/>
</dbReference>
<gene>
    <name evidence="6" type="ORF">CBF35_00095</name>
</gene>
<dbReference type="GeneID" id="98566752"/>
<evidence type="ECO:0000256" key="3">
    <source>
        <dbReference type="ARBA" id="ARBA00023125"/>
    </source>
</evidence>
<proteinExistence type="inferred from homology"/>
<evidence type="ECO:0000256" key="4">
    <source>
        <dbReference type="ARBA" id="ARBA00023163"/>
    </source>
</evidence>
<dbReference type="PANTHER" id="PTHR30419">
    <property type="entry name" value="HTH-TYPE TRANSCRIPTIONAL REGULATOR YBHD"/>
    <property type="match status" value="1"/>
</dbReference>
<dbReference type="SUPFAM" id="SSF53850">
    <property type="entry name" value="Periplasmic binding protein-like II"/>
    <property type="match status" value="1"/>
</dbReference>
<dbReference type="AlphaFoldDB" id="A0A429ZVR4"/>
<dbReference type="PROSITE" id="PS50931">
    <property type="entry name" value="HTH_LYSR"/>
    <property type="match status" value="1"/>
</dbReference>
<sequence length="289" mass="32594">MELKQLRYFLVLCEELHFSEAAFRLGISQPSLSQQIKNLESEVGLLLFDRIGKKNSQTEAGRRLEFYARKIINSIQDAELAIEDLKTGGSGQIRVAMLPSDLDYRLSQMLAEFHQTYPEVKVTVIPSLEIEQLLIKNQVDLGVGLLRSPSKQLNQESIFTETYGLFVPKTHPLSQVKSIQGKDLEKLPLLLYPSGFYGRQLIDQWAQERKLSLETVMETGSASSQFQLTEKGVGLTIQPQHLIGELGTENLVAIEISDGPIREVAISYLKDRYISKVMLDFMTAVSLIF</sequence>
<dbReference type="Proteomes" id="UP000287239">
    <property type="component" value="Unassembled WGS sequence"/>
</dbReference>
<reference evidence="6 7" key="1">
    <citation type="submission" date="2017-05" db="EMBL/GenBank/DDBJ databases">
        <title>Vagococcus spp. assemblies.</title>
        <authorList>
            <person name="Gulvik C.A."/>
        </authorList>
    </citation>
    <scope>NUCLEOTIDE SEQUENCE [LARGE SCALE GENOMIC DNA]</scope>
    <source>
        <strain evidence="6 7">NCFB 2777</strain>
    </source>
</reference>
<accession>A0A429ZVR4</accession>
<dbReference type="Gene3D" id="3.40.190.290">
    <property type="match status" value="1"/>
</dbReference>
<dbReference type="GO" id="GO:0003700">
    <property type="term" value="F:DNA-binding transcription factor activity"/>
    <property type="evidence" value="ECO:0007669"/>
    <property type="project" value="InterPro"/>
</dbReference>
<dbReference type="InterPro" id="IPR005119">
    <property type="entry name" value="LysR_subst-bd"/>
</dbReference>
<dbReference type="SUPFAM" id="SSF46785">
    <property type="entry name" value="Winged helix' DNA-binding domain"/>
    <property type="match status" value="1"/>
</dbReference>
<dbReference type="Gene3D" id="1.10.10.10">
    <property type="entry name" value="Winged helix-like DNA-binding domain superfamily/Winged helix DNA-binding domain"/>
    <property type="match status" value="1"/>
</dbReference>
<dbReference type="InterPro" id="IPR036388">
    <property type="entry name" value="WH-like_DNA-bd_sf"/>
</dbReference>
<name>A0A429ZVR4_9ENTE</name>
<dbReference type="RefSeq" id="WP_126777879.1">
    <property type="nucleotide sequence ID" value="NZ_CAUQJP010000018.1"/>
</dbReference>
<comment type="caution">
    <text evidence="6">The sequence shown here is derived from an EMBL/GenBank/DDBJ whole genome shotgun (WGS) entry which is preliminary data.</text>
</comment>
<comment type="similarity">
    <text evidence="1">Belongs to the LysR transcriptional regulatory family.</text>
</comment>
<organism evidence="6 7">
    <name type="scientific">Vagococcus salmoninarum</name>
    <dbReference type="NCBI Taxonomy" id="2739"/>
    <lineage>
        <taxon>Bacteria</taxon>
        <taxon>Bacillati</taxon>
        <taxon>Bacillota</taxon>
        <taxon>Bacilli</taxon>
        <taxon>Lactobacillales</taxon>
        <taxon>Enterococcaceae</taxon>
        <taxon>Vagococcus</taxon>
    </lineage>
</organism>
<dbReference type="FunFam" id="1.10.10.10:FF:000001">
    <property type="entry name" value="LysR family transcriptional regulator"/>
    <property type="match status" value="1"/>
</dbReference>
<dbReference type="PRINTS" id="PR00039">
    <property type="entry name" value="HTHLYSR"/>
</dbReference>
<keyword evidence="4" id="KW-0804">Transcription</keyword>
<feature type="domain" description="HTH lysR-type" evidence="5">
    <location>
        <begin position="1"/>
        <end position="58"/>
    </location>
</feature>
<keyword evidence="2" id="KW-0805">Transcription regulation</keyword>
<dbReference type="GO" id="GO:0005829">
    <property type="term" value="C:cytosol"/>
    <property type="evidence" value="ECO:0007669"/>
    <property type="project" value="TreeGrafter"/>
</dbReference>
<dbReference type="EMBL" id="NGJU01000001">
    <property type="protein sequence ID" value="RST97726.1"/>
    <property type="molecule type" value="Genomic_DNA"/>
</dbReference>
<keyword evidence="7" id="KW-1185">Reference proteome</keyword>
<dbReference type="OrthoDB" id="9803735at2"/>